<evidence type="ECO:0000256" key="5">
    <source>
        <dbReference type="ARBA" id="ARBA00022694"/>
    </source>
</evidence>
<dbReference type="InterPro" id="IPR000719">
    <property type="entry name" value="Prot_kinase_dom"/>
</dbReference>
<gene>
    <name evidence="13" type="ORF">IC006_1525</name>
    <name evidence="14" type="ORF">IC007_1502</name>
</gene>
<dbReference type="Proteomes" id="UP000325030">
    <property type="component" value="Chromosome"/>
</dbReference>
<evidence type="ECO:0000313" key="16">
    <source>
        <dbReference type="Proteomes" id="UP000325030"/>
    </source>
</evidence>
<proteinExistence type="inferred from homology"/>
<name>A0A510DW76_9CREN</name>
<evidence type="ECO:0000256" key="6">
    <source>
        <dbReference type="ARBA" id="ARBA00022741"/>
    </source>
</evidence>
<dbReference type="GO" id="GO:0008033">
    <property type="term" value="P:tRNA processing"/>
    <property type="evidence" value="ECO:0007669"/>
    <property type="project" value="UniProtKB-KW"/>
</dbReference>
<evidence type="ECO:0000256" key="7">
    <source>
        <dbReference type="ARBA" id="ARBA00022777"/>
    </source>
</evidence>
<evidence type="ECO:0000256" key="3">
    <source>
        <dbReference type="ARBA" id="ARBA00022527"/>
    </source>
</evidence>
<keyword evidence="4" id="KW-0808">Transferase</keyword>
<dbReference type="InterPro" id="IPR011009">
    <property type="entry name" value="Kinase-like_dom_sf"/>
</dbReference>
<dbReference type="GO" id="GO:0004674">
    <property type="term" value="F:protein serine/threonine kinase activity"/>
    <property type="evidence" value="ECO:0007669"/>
    <property type="project" value="UniProtKB-KW"/>
</dbReference>
<keyword evidence="7" id="KW-0418">Kinase</keyword>
<evidence type="ECO:0000256" key="10">
    <source>
        <dbReference type="ARBA" id="ARBA00048679"/>
    </source>
</evidence>
<dbReference type="InterPro" id="IPR004147">
    <property type="entry name" value="ABC1_dom"/>
</dbReference>
<dbReference type="PROSITE" id="PS50011">
    <property type="entry name" value="PROTEIN_KINASE_DOM"/>
    <property type="match status" value="1"/>
</dbReference>
<comment type="catalytic activity">
    <reaction evidence="10">
        <text>L-seryl-[protein] + ATP = O-phospho-L-seryl-[protein] + ADP + H(+)</text>
        <dbReference type="Rhea" id="RHEA:17989"/>
        <dbReference type="Rhea" id="RHEA-COMP:9863"/>
        <dbReference type="Rhea" id="RHEA-COMP:11604"/>
        <dbReference type="ChEBI" id="CHEBI:15378"/>
        <dbReference type="ChEBI" id="CHEBI:29999"/>
        <dbReference type="ChEBI" id="CHEBI:30616"/>
        <dbReference type="ChEBI" id="CHEBI:83421"/>
        <dbReference type="ChEBI" id="CHEBI:456216"/>
        <dbReference type="EC" id="2.7.11.1"/>
    </reaction>
</comment>
<accession>A0A510DW76</accession>
<dbReference type="OrthoDB" id="31344at2157"/>
<dbReference type="Proteomes" id="UP000322983">
    <property type="component" value="Chromosome"/>
</dbReference>
<dbReference type="PANTHER" id="PTHR12209">
    <property type="entry name" value="NON-SPECIFIC SERINE/THREONINE PROTEIN KINASE"/>
    <property type="match status" value="1"/>
</dbReference>
<dbReference type="RefSeq" id="WP_054845102.1">
    <property type="nucleotide sequence ID" value="NZ_AP018929.1"/>
</dbReference>
<keyword evidence="5" id="KW-0819">tRNA processing</keyword>
<dbReference type="FunFam" id="3.30.200.20:FF:000201">
    <property type="entry name" value="TP53-regulating kinase isoform X1"/>
    <property type="match status" value="1"/>
</dbReference>
<dbReference type="STRING" id="1294262.GCA_001316085_00519"/>
<dbReference type="GeneID" id="41717840"/>
<protein>
    <recommendedName>
        <fullName evidence="2">non-specific serine/threonine protein kinase</fullName>
        <ecNumber evidence="2">2.7.11.1</ecNumber>
    </recommendedName>
</protein>
<dbReference type="SUPFAM" id="SSF56112">
    <property type="entry name" value="Protein kinase-like (PK-like)"/>
    <property type="match status" value="1"/>
</dbReference>
<sequence>MEKLKVLKRGAESIIYEGYFLGYRAIFKERRSKPYRDPSLDKKINTERTMMEAHFIYNALKIGVNTPAIFYIDKESNTLVLEYIDGVTVRETDCKDEVTRKMGEYIALLHMHGIAHGDVNPNNFIVNEKGELFLIDFGLAKRTDDIEDFGTDIEVFYRSLETMKPDVRDKLISTFMEGYSDVAGKERAFSVLDAARRIRSRGRYVSREERKKYVFDYEDD</sequence>
<evidence type="ECO:0000256" key="8">
    <source>
        <dbReference type="ARBA" id="ARBA00022840"/>
    </source>
</evidence>
<keyword evidence="8" id="KW-0067">ATP-binding</keyword>
<evidence type="ECO:0000256" key="9">
    <source>
        <dbReference type="ARBA" id="ARBA00047899"/>
    </source>
</evidence>
<evidence type="ECO:0000256" key="1">
    <source>
        <dbReference type="ARBA" id="ARBA00010630"/>
    </source>
</evidence>
<feature type="domain" description="Protein kinase" evidence="12">
    <location>
        <begin position="1"/>
        <end position="220"/>
    </location>
</feature>
<dbReference type="Gene3D" id="1.10.510.10">
    <property type="entry name" value="Transferase(Phosphotransferase) domain 1"/>
    <property type="match status" value="1"/>
</dbReference>
<evidence type="ECO:0000256" key="4">
    <source>
        <dbReference type="ARBA" id="ARBA00022679"/>
    </source>
</evidence>
<dbReference type="EMBL" id="AP018930">
    <property type="protein sequence ID" value="BBG26975.1"/>
    <property type="molecule type" value="Genomic_DNA"/>
</dbReference>
<keyword evidence="15" id="KW-1185">Reference proteome</keyword>
<dbReference type="NCBIfam" id="NF011460">
    <property type="entry name" value="PRK14879.1-1"/>
    <property type="match status" value="1"/>
</dbReference>
<comment type="subunit">
    <text evidence="11">Component of the KEOPS complex that consists of Kae1, Bud32, Cgi121 and Pcc1; the whole complex dimerizes.</text>
</comment>
<dbReference type="Gene3D" id="3.30.200.20">
    <property type="entry name" value="Phosphorylase Kinase, domain 1"/>
    <property type="match status" value="1"/>
</dbReference>
<dbReference type="NCBIfam" id="NF011463">
    <property type="entry name" value="PRK14879.1-4"/>
    <property type="match status" value="1"/>
</dbReference>
<dbReference type="GO" id="GO:0005829">
    <property type="term" value="C:cytosol"/>
    <property type="evidence" value="ECO:0007669"/>
    <property type="project" value="TreeGrafter"/>
</dbReference>
<organism evidence="13 15">
    <name type="scientific">Sulfuracidifex tepidarius</name>
    <dbReference type="NCBI Taxonomy" id="1294262"/>
    <lineage>
        <taxon>Archaea</taxon>
        <taxon>Thermoproteota</taxon>
        <taxon>Thermoprotei</taxon>
        <taxon>Sulfolobales</taxon>
        <taxon>Sulfolobaceae</taxon>
        <taxon>Sulfuracidifex</taxon>
    </lineage>
</organism>
<dbReference type="GO" id="GO:0000408">
    <property type="term" value="C:EKC/KEOPS complex"/>
    <property type="evidence" value="ECO:0007669"/>
    <property type="project" value="UniProtKB-ARBA"/>
</dbReference>
<comment type="similarity">
    <text evidence="1">Belongs to the protein kinase superfamily. BUD32 family.</text>
</comment>
<reference evidence="16" key="1">
    <citation type="submission" date="2018-09" db="EMBL/GenBank/DDBJ databases">
        <title>Complete Genome Sequencing of Sulfolobus sp. JCM 16834.</title>
        <authorList>
            <person name="Kato S."/>
            <person name="Itoh T."/>
            <person name="Ohkuma M."/>
        </authorList>
    </citation>
    <scope>NUCLEOTIDE SEQUENCE [LARGE SCALE GENOMIC DNA]</scope>
    <source>
        <strain evidence="16">IC-007</strain>
    </source>
</reference>
<keyword evidence="6" id="KW-0547">Nucleotide-binding</keyword>
<dbReference type="GO" id="GO:0005524">
    <property type="term" value="F:ATP binding"/>
    <property type="evidence" value="ECO:0007669"/>
    <property type="project" value="UniProtKB-KW"/>
</dbReference>
<dbReference type="EMBL" id="AP018929">
    <property type="protein sequence ID" value="BBG24218.1"/>
    <property type="molecule type" value="Genomic_DNA"/>
</dbReference>
<evidence type="ECO:0000313" key="14">
    <source>
        <dbReference type="EMBL" id="BBG26975.1"/>
    </source>
</evidence>
<dbReference type="InterPro" id="IPR022495">
    <property type="entry name" value="Bud32"/>
</dbReference>
<dbReference type="EC" id="2.7.11.1" evidence="2"/>
<dbReference type="KEGG" id="step:IC006_1525"/>
<evidence type="ECO:0000256" key="11">
    <source>
        <dbReference type="ARBA" id="ARBA00065170"/>
    </source>
</evidence>
<dbReference type="AlphaFoldDB" id="A0A510DW76"/>
<dbReference type="PANTHER" id="PTHR12209:SF0">
    <property type="entry name" value="EKC_KEOPS COMPLEX SUBUNIT TP53RK"/>
    <property type="match status" value="1"/>
</dbReference>
<accession>A0A510E3A1</accession>
<evidence type="ECO:0000256" key="2">
    <source>
        <dbReference type="ARBA" id="ARBA00012513"/>
    </source>
</evidence>
<keyword evidence="3" id="KW-0723">Serine/threonine-protein kinase</keyword>
<comment type="catalytic activity">
    <reaction evidence="9">
        <text>L-threonyl-[protein] + ATP = O-phospho-L-threonyl-[protein] + ADP + H(+)</text>
        <dbReference type="Rhea" id="RHEA:46608"/>
        <dbReference type="Rhea" id="RHEA-COMP:11060"/>
        <dbReference type="Rhea" id="RHEA-COMP:11605"/>
        <dbReference type="ChEBI" id="CHEBI:15378"/>
        <dbReference type="ChEBI" id="CHEBI:30013"/>
        <dbReference type="ChEBI" id="CHEBI:30616"/>
        <dbReference type="ChEBI" id="CHEBI:61977"/>
        <dbReference type="ChEBI" id="CHEBI:456216"/>
        <dbReference type="EC" id="2.7.11.1"/>
    </reaction>
</comment>
<evidence type="ECO:0000259" key="12">
    <source>
        <dbReference type="PROSITE" id="PS50011"/>
    </source>
</evidence>
<evidence type="ECO:0000313" key="15">
    <source>
        <dbReference type="Proteomes" id="UP000322983"/>
    </source>
</evidence>
<dbReference type="Pfam" id="PF03109">
    <property type="entry name" value="ABC1"/>
    <property type="match status" value="1"/>
</dbReference>
<evidence type="ECO:0000313" key="13">
    <source>
        <dbReference type="EMBL" id="BBG24218.1"/>
    </source>
</evidence>
<dbReference type="NCBIfam" id="TIGR03724">
    <property type="entry name" value="arch_bud32"/>
    <property type="match status" value="1"/>
</dbReference>
<reference evidence="13 15" key="2">
    <citation type="journal article" date="2020" name="Int. J. Syst. Evol. Microbiol.">
        <title>Sulfuracidifex tepidarius gen. nov., sp. nov. and transfer of Sulfolobus metallicus Huber and Stetter 1992 to the genus Sulfuracidifex as Sulfuracidifex metallicus comb. nov.</title>
        <authorList>
            <person name="Itoh T."/>
            <person name="Miura T."/>
            <person name="Sakai H.D."/>
            <person name="Kato S."/>
            <person name="Ohkuma M."/>
            <person name="Takashina T."/>
        </authorList>
    </citation>
    <scope>NUCLEOTIDE SEQUENCE [LARGE SCALE GENOMIC DNA]</scope>
    <source>
        <strain evidence="13 15">IC-006</strain>
        <strain evidence="14">IC-007</strain>
    </source>
</reference>